<evidence type="ECO:0000313" key="3">
    <source>
        <dbReference type="Proteomes" id="UP001341840"/>
    </source>
</evidence>
<sequence length="148" mass="16992">MGEKDRRSRTQTSLAASQNGSVNKRFVTSGVSNFQELANKFISNFVASAIYMHDSYYLTTIKQGQHESLKDYLTRFNKVVMDIPNLHPEVHLHALKRKLRPGQFQETIVVAKPKILAEFREKGAGKRREIEVLKQARLNDNFENQETA</sequence>
<protein>
    <recommendedName>
        <fullName evidence="1">Retrotransposon gag domain-containing protein</fullName>
    </recommendedName>
</protein>
<evidence type="ECO:0000259" key="1">
    <source>
        <dbReference type="Pfam" id="PF03732"/>
    </source>
</evidence>
<dbReference type="InterPro" id="IPR005162">
    <property type="entry name" value="Retrotrans_gag_dom"/>
</dbReference>
<dbReference type="Proteomes" id="UP001341840">
    <property type="component" value="Unassembled WGS sequence"/>
</dbReference>
<dbReference type="EMBL" id="JASCZI010030257">
    <property type="protein sequence ID" value="MED6120019.1"/>
    <property type="molecule type" value="Genomic_DNA"/>
</dbReference>
<accession>A0ABU6R7T9</accession>
<keyword evidence="3" id="KW-1185">Reference proteome</keyword>
<dbReference type="Pfam" id="PF03732">
    <property type="entry name" value="Retrotrans_gag"/>
    <property type="match status" value="1"/>
</dbReference>
<gene>
    <name evidence="2" type="ORF">PIB30_017042</name>
</gene>
<feature type="domain" description="Retrotransposon gag" evidence="1">
    <location>
        <begin position="24"/>
        <end position="97"/>
    </location>
</feature>
<name>A0ABU6R7T9_9FABA</name>
<evidence type="ECO:0000313" key="2">
    <source>
        <dbReference type="EMBL" id="MED6120019.1"/>
    </source>
</evidence>
<organism evidence="2 3">
    <name type="scientific">Stylosanthes scabra</name>
    <dbReference type="NCBI Taxonomy" id="79078"/>
    <lineage>
        <taxon>Eukaryota</taxon>
        <taxon>Viridiplantae</taxon>
        <taxon>Streptophyta</taxon>
        <taxon>Embryophyta</taxon>
        <taxon>Tracheophyta</taxon>
        <taxon>Spermatophyta</taxon>
        <taxon>Magnoliopsida</taxon>
        <taxon>eudicotyledons</taxon>
        <taxon>Gunneridae</taxon>
        <taxon>Pentapetalae</taxon>
        <taxon>rosids</taxon>
        <taxon>fabids</taxon>
        <taxon>Fabales</taxon>
        <taxon>Fabaceae</taxon>
        <taxon>Papilionoideae</taxon>
        <taxon>50 kb inversion clade</taxon>
        <taxon>dalbergioids sensu lato</taxon>
        <taxon>Dalbergieae</taxon>
        <taxon>Pterocarpus clade</taxon>
        <taxon>Stylosanthes</taxon>
    </lineage>
</organism>
<comment type="caution">
    <text evidence="2">The sequence shown here is derived from an EMBL/GenBank/DDBJ whole genome shotgun (WGS) entry which is preliminary data.</text>
</comment>
<reference evidence="2 3" key="1">
    <citation type="journal article" date="2023" name="Plants (Basel)">
        <title>Bridging the Gap: Combining Genomics and Transcriptomics Approaches to Understand Stylosanthes scabra, an Orphan Legume from the Brazilian Caatinga.</title>
        <authorList>
            <person name="Ferreira-Neto J.R.C."/>
            <person name="da Silva M.D."/>
            <person name="Binneck E."/>
            <person name="de Melo N.F."/>
            <person name="da Silva R.H."/>
            <person name="de Melo A.L.T.M."/>
            <person name="Pandolfi V."/>
            <person name="Bustamante F.O."/>
            <person name="Brasileiro-Vidal A.C."/>
            <person name="Benko-Iseppon A.M."/>
        </authorList>
    </citation>
    <scope>NUCLEOTIDE SEQUENCE [LARGE SCALE GENOMIC DNA]</scope>
    <source>
        <tissue evidence="2">Leaves</tissue>
    </source>
</reference>
<proteinExistence type="predicted"/>